<feature type="region of interest" description="Disordered" evidence="1">
    <location>
        <begin position="298"/>
        <end position="333"/>
    </location>
</feature>
<accession>A0A8P0TTV3</accession>
<evidence type="ECO:0000313" key="2">
    <source>
        <dbReference type="Ensembl" id="ENSCAFP00000075003.1"/>
    </source>
</evidence>
<name>A0A8P0TTV3_CANLF</name>
<organism evidence="2 3">
    <name type="scientific">Canis lupus familiaris</name>
    <name type="common">Dog</name>
    <name type="synonym">Canis familiaris</name>
    <dbReference type="NCBI Taxonomy" id="9615"/>
    <lineage>
        <taxon>Eukaryota</taxon>
        <taxon>Metazoa</taxon>
        <taxon>Chordata</taxon>
        <taxon>Craniata</taxon>
        <taxon>Vertebrata</taxon>
        <taxon>Euteleostomi</taxon>
        <taxon>Mammalia</taxon>
        <taxon>Eutheria</taxon>
        <taxon>Laurasiatheria</taxon>
        <taxon>Carnivora</taxon>
        <taxon>Caniformia</taxon>
        <taxon>Canidae</taxon>
        <taxon>Canis</taxon>
    </lineage>
</organism>
<feature type="region of interest" description="Disordered" evidence="1">
    <location>
        <begin position="97"/>
        <end position="147"/>
    </location>
</feature>
<dbReference type="Proteomes" id="UP000002254">
    <property type="component" value="Chromosome 1"/>
</dbReference>
<feature type="compositionally biased region" description="Pro residues" evidence="1">
    <location>
        <begin position="206"/>
        <end position="218"/>
    </location>
</feature>
<feature type="region of interest" description="Disordered" evidence="1">
    <location>
        <begin position="159"/>
        <end position="221"/>
    </location>
</feature>
<dbReference type="Ensembl" id="ENSCAFT00000100678.1">
    <property type="protein sequence ID" value="ENSCAFP00000075003.1"/>
    <property type="gene ID" value="ENSCAFG00000051345.1"/>
</dbReference>
<protein>
    <submittedName>
        <fullName evidence="2">Uncharacterized protein</fullName>
    </submittedName>
</protein>
<feature type="compositionally biased region" description="Basic residues" evidence="1">
    <location>
        <begin position="67"/>
        <end position="80"/>
    </location>
</feature>
<proteinExistence type="predicted"/>
<dbReference type="AlphaFoldDB" id="A0A8P0TTV3"/>
<evidence type="ECO:0000313" key="3">
    <source>
        <dbReference type="Proteomes" id="UP000002254"/>
    </source>
</evidence>
<evidence type="ECO:0000256" key="1">
    <source>
        <dbReference type="SAM" id="MobiDB-lite"/>
    </source>
</evidence>
<sequence>MLSLQWLLGPEAVLGPRSARSLVPRGQRSGGGDGSSNYSGARPKVARPPRAQSWPSALTLGATFPSRHTHTRARSHRTHKIPSCRVLQSCELSCTHRHDRGNPDTAPCPRRGPPGQASGSLRPAGRGDSGAPLPHRARDPAPAPRSPLARAETCCCASPAARGGSVGCKLRPAPRPPRGGRRARARPGCAPRRGLHPAPSPRARRPPAPPPPPPPPRPGRTLTWKRMSARRMQCAMHTGGRNQTLGGGVPLFWTWLTICCAVWRSLPCRLTHSCSRAFSSAPLKNTKSSMLPPKQALASAARNLSGGAGPDSRCRADGARPMPASRSPHTLCP</sequence>
<reference evidence="2" key="2">
    <citation type="submission" date="2025-08" db="UniProtKB">
        <authorList>
            <consortium name="Ensembl"/>
        </authorList>
    </citation>
    <scope>IDENTIFICATION</scope>
</reference>
<feature type="region of interest" description="Disordered" evidence="1">
    <location>
        <begin position="18"/>
        <end position="80"/>
    </location>
</feature>
<reference evidence="2 3" key="1">
    <citation type="journal article" date="2005" name="Nature">
        <title>Genome sequence, comparative analysis and haplotype structure of the domestic dog.</title>
        <authorList>
            <consortium name="Broad Sequencing Platform"/>
            <person name="Lindblad-Toh K."/>
            <person name="Wade C.M."/>
            <person name="Mikkelsen T.S."/>
            <person name="Karlsson E.K."/>
            <person name="Jaffe D.B."/>
            <person name="Kamal M."/>
            <person name="Clamp M."/>
            <person name="Chang J.L."/>
            <person name="Kulbokas E.J. III"/>
            <person name="Zody M.C."/>
            <person name="Mauceli E."/>
            <person name="Xie X."/>
            <person name="Breen M."/>
            <person name="Wayne R.K."/>
            <person name="Ostrander E.A."/>
            <person name="Ponting C.P."/>
            <person name="Galibert F."/>
            <person name="Smith D.R."/>
            <person name="DeJong P.J."/>
            <person name="Kirkness E."/>
            <person name="Alvarez P."/>
            <person name="Biagi T."/>
            <person name="Brockman W."/>
            <person name="Butler J."/>
            <person name="Chin C.W."/>
            <person name="Cook A."/>
            <person name="Cuff J."/>
            <person name="Daly M.J."/>
            <person name="DeCaprio D."/>
            <person name="Gnerre S."/>
            <person name="Grabherr M."/>
            <person name="Kellis M."/>
            <person name="Kleber M."/>
            <person name="Bardeleben C."/>
            <person name="Goodstadt L."/>
            <person name="Heger A."/>
            <person name="Hitte C."/>
            <person name="Kim L."/>
            <person name="Koepfli K.P."/>
            <person name="Parker H.G."/>
            <person name="Pollinger J.P."/>
            <person name="Searle S.M."/>
            <person name="Sutter N.B."/>
            <person name="Thomas R."/>
            <person name="Webber C."/>
            <person name="Baldwin J."/>
            <person name="Abebe A."/>
            <person name="Abouelleil A."/>
            <person name="Aftuck L."/>
            <person name="Ait-Zahra M."/>
            <person name="Aldredge T."/>
            <person name="Allen N."/>
            <person name="An P."/>
            <person name="Anderson S."/>
            <person name="Antoine C."/>
            <person name="Arachchi H."/>
            <person name="Aslam A."/>
            <person name="Ayotte L."/>
            <person name="Bachantsang P."/>
            <person name="Barry A."/>
            <person name="Bayul T."/>
            <person name="Benamara M."/>
            <person name="Berlin A."/>
            <person name="Bessette D."/>
            <person name="Blitshteyn B."/>
            <person name="Bloom T."/>
            <person name="Blye J."/>
            <person name="Boguslavskiy L."/>
            <person name="Bonnet C."/>
            <person name="Boukhgalter B."/>
            <person name="Brown A."/>
            <person name="Cahill P."/>
            <person name="Calixte N."/>
            <person name="Camarata J."/>
            <person name="Cheshatsang Y."/>
            <person name="Chu J."/>
            <person name="Citroen M."/>
            <person name="Collymore A."/>
            <person name="Cooke P."/>
            <person name="Dawoe T."/>
            <person name="Daza R."/>
            <person name="Decktor K."/>
            <person name="DeGray S."/>
            <person name="Dhargay N."/>
            <person name="Dooley K."/>
            <person name="Dooley K."/>
            <person name="Dorje P."/>
            <person name="Dorjee K."/>
            <person name="Dorris L."/>
            <person name="Duffey N."/>
            <person name="Dupes A."/>
            <person name="Egbiremolen O."/>
            <person name="Elong R."/>
            <person name="Falk J."/>
            <person name="Farina A."/>
            <person name="Faro S."/>
            <person name="Ferguson D."/>
            <person name="Ferreira P."/>
            <person name="Fisher S."/>
            <person name="FitzGerald M."/>
            <person name="Foley K."/>
            <person name="Foley C."/>
            <person name="Franke A."/>
            <person name="Friedrich D."/>
            <person name="Gage D."/>
            <person name="Garber M."/>
            <person name="Gearin G."/>
            <person name="Giannoukos G."/>
            <person name="Goode T."/>
            <person name="Goyette A."/>
            <person name="Graham J."/>
            <person name="Grandbois E."/>
            <person name="Gyaltsen K."/>
            <person name="Hafez N."/>
            <person name="Hagopian D."/>
            <person name="Hagos B."/>
            <person name="Hall J."/>
            <person name="Healy C."/>
            <person name="Hegarty R."/>
            <person name="Honan T."/>
            <person name="Horn A."/>
            <person name="Houde N."/>
            <person name="Hughes L."/>
            <person name="Hunnicutt L."/>
            <person name="Husby M."/>
            <person name="Jester B."/>
            <person name="Jones C."/>
            <person name="Kamat A."/>
            <person name="Kanga B."/>
            <person name="Kells C."/>
            <person name="Khazanovich D."/>
            <person name="Kieu A.C."/>
            <person name="Kisner P."/>
            <person name="Kumar M."/>
            <person name="Lance K."/>
            <person name="Landers T."/>
            <person name="Lara M."/>
            <person name="Lee W."/>
            <person name="Leger J.P."/>
            <person name="Lennon N."/>
            <person name="Leuper L."/>
            <person name="LeVine S."/>
            <person name="Liu J."/>
            <person name="Liu X."/>
            <person name="Lokyitsang Y."/>
            <person name="Lokyitsang T."/>
            <person name="Lui A."/>
            <person name="Macdonald J."/>
            <person name="Major J."/>
            <person name="Marabella R."/>
            <person name="Maru K."/>
            <person name="Matthews C."/>
            <person name="McDonough S."/>
            <person name="Mehta T."/>
            <person name="Meldrim J."/>
            <person name="Melnikov A."/>
            <person name="Meneus L."/>
            <person name="Mihalev A."/>
            <person name="Mihova T."/>
            <person name="Miller K."/>
            <person name="Mittelman R."/>
            <person name="Mlenga V."/>
            <person name="Mulrain L."/>
            <person name="Munson G."/>
            <person name="Navidi A."/>
            <person name="Naylor J."/>
            <person name="Nguyen T."/>
            <person name="Nguyen N."/>
            <person name="Nguyen C."/>
            <person name="Nguyen T."/>
            <person name="Nicol R."/>
            <person name="Norbu N."/>
            <person name="Norbu C."/>
            <person name="Novod N."/>
            <person name="Nyima T."/>
            <person name="Olandt P."/>
            <person name="O'Neill B."/>
            <person name="O'Neill K."/>
            <person name="Osman S."/>
            <person name="Oyono L."/>
            <person name="Patti C."/>
            <person name="Perrin D."/>
            <person name="Phunkhang P."/>
            <person name="Pierre F."/>
            <person name="Priest M."/>
            <person name="Rachupka A."/>
            <person name="Raghuraman S."/>
            <person name="Rameau R."/>
            <person name="Ray V."/>
            <person name="Raymond C."/>
            <person name="Rege F."/>
            <person name="Rise C."/>
            <person name="Rogers J."/>
            <person name="Rogov P."/>
            <person name="Sahalie J."/>
            <person name="Settipalli S."/>
            <person name="Sharpe T."/>
            <person name="Shea T."/>
            <person name="Sheehan M."/>
            <person name="Sherpa N."/>
            <person name="Shi J."/>
            <person name="Shih D."/>
            <person name="Sloan J."/>
            <person name="Smith C."/>
            <person name="Sparrow T."/>
            <person name="Stalker J."/>
            <person name="Stange-Thomann N."/>
            <person name="Stavropoulos S."/>
            <person name="Stone C."/>
            <person name="Stone S."/>
            <person name="Sykes S."/>
            <person name="Tchuinga P."/>
            <person name="Tenzing P."/>
            <person name="Tesfaye S."/>
            <person name="Thoulutsang D."/>
            <person name="Thoulutsang Y."/>
            <person name="Topham K."/>
            <person name="Topping I."/>
            <person name="Tsamla T."/>
            <person name="Vassiliev H."/>
            <person name="Venkataraman V."/>
            <person name="Vo A."/>
            <person name="Wangchuk T."/>
            <person name="Wangdi T."/>
            <person name="Weiand M."/>
            <person name="Wilkinson J."/>
            <person name="Wilson A."/>
            <person name="Yadav S."/>
            <person name="Yang S."/>
            <person name="Yang X."/>
            <person name="Young G."/>
            <person name="Yu Q."/>
            <person name="Zainoun J."/>
            <person name="Zembek L."/>
            <person name="Zimmer A."/>
            <person name="Lander E.S."/>
        </authorList>
    </citation>
    <scope>NUCLEOTIDE SEQUENCE [LARGE SCALE GENOMIC DNA]</scope>
    <source>
        <strain evidence="2">Boxer</strain>
    </source>
</reference>